<dbReference type="PROSITE" id="PS51257">
    <property type="entry name" value="PROKAR_LIPOPROTEIN"/>
    <property type="match status" value="1"/>
</dbReference>
<dbReference type="InterPro" id="IPR000780">
    <property type="entry name" value="CheR_MeTrfase"/>
</dbReference>
<protein>
    <submittedName>
        <fullName evidence="3">Chemotaxis protein CheR</fullName>
    </submittedName>
</protein>
<dbReference type="Pfam" id="PF01739">
    <property type="entry name" value="CheR"/>
    <property type="match status" value="1"/>
</dbReference>
<organism evidence="3 4">
    <name type="scientific">Caulobacter vibrioides</name>
    <name type="common">Caulobacter crescentus</name>
    <dbReference type="NCBI Taxonomy" id="155892"/>
    <lineage>
        <taxon>Bacteria</taxon>
        <taxon>Pseudomonadati</taxon>
        <taxon>Pseudomonadota</taxon>
        <taxon>Alphaproteobacteria</taxon>
        <taxon>Caulobacterales</taxon>
        <taxon>Caulobacteraceae</taxon>
        <taxon>Caulobacter</taxon>
    </lineage>
</organism>
<dbReference type="Gene3D" id="3.40.50.150">
    <property type="entry name" value="Vaccinia Virus protein VP39"/>
    <property type="match status" value="1"/>
</dbReference>
<accession>A0A290MVL9</accession>
<dbReference type="SUPFAM" id="SSF53335">
    <property type="entry name" value="S-adenosyl-L-methionine-dependent methyltransferases"/>
    <property type="match status" value="1"/>
</dbReference>
<feature type="region of interest" description="Disordered" evidence="1">
    <location>
        <begin position="1"/>
        <end position="21"/>
    </location>
</feature>
<dbReference type="PANTHER" id="PTHR24422:SF8">
    <property type="entry name" value="CHEMOTAXIS PROTEIN"/>
    <property type="match status" value="1"/>
</dbReference>
<evidence type="ECO:0000259" key="2">
    <source>
        <dbReference type="PROSITE" id="PS50123"/>
    </source>
</evidence>
<evidence type="ECO:0000256" key="1">
    <source>
        <dbReference type="SAM" id="MobiDB-lite"/>
    </source>
</evidence>
<dbReference type="SUPFAM" id="SSF47757">
    <property type="entry name" value="Chemotaxis receptor methyltransferase CheR, N-terminal domain"/>
    <property type="match status" value="1"/>
</dbReference>
<dbReference type="EMBL" id="CP023315">
    <property type="protein sequence ID" value="ATC31661.1"/>
    <property type="molecule type" value="Genomic_DNA"/>
</dbReference>
<dbReference type="SMART" id="SM00138">
    <property type="entry name" value="MeTrc"/>
    <property type="match status" value="1"/>
</dbReference>
<proteinExistence type="predicted"/>
<dbReference type="InterPro" id="IPR022641">
    <property type="entry name" value="CheR_N"/>
</dbReference>
<sequence length="310" mass="35161">MIRRAASRRGPTTTWPSRSTSTSCCPWFASGCRGSPVPDAIEDIEVQLLLEALFQRYHYDFRHYARASIKRRLTQARTQLGVPTISALQDRVLHDPSMLPRLLDFLTVQVSEMFRDPSYYKALREKVLPHLSTYPSLKVWIAGCSNGEEVYSLAILFKEEGLYDRTIFYATDINPEALAAAEAGAYSVDRIRKFTESHQRSGGKSSLSDHYSAAYGRAVFDKGLRSRVVFSDHSLVTDAVFAEMHLISCRNVLIYFDRPLQDRAIGLFRDSLTRKGFLGLGSKESLRFSTHAPAFADFAPEDKIYQRREP</sequence>
<gene>
    <name evidence="3" type="ORF">CA606_04425</name>
</gene>
<feature type="compositionally biased region" description="Low complexity" evidence="1">
    <location>
        <begin position="8"/>
        <end position="21"/>
    </location>
</feature>
<dbReference type="Pfam" id="PF03705">
    <property type="entry name" value="CheR_N"/>
    <property type="match status" value="1"/>
</dbReference>
<feature type="domain" description="CheR-type methyltransferase" evidence="2">
    <location>
        <begin position="40"/>
        <end position="310"/>
    </location>
</feature>
<dbReference type="AlphaFoldDB" id="A0A290MVL9"/>
<dbReference type="PRINTS" id="PR00996">
    <property type="entry name" value="CHERMTFRASE"/>
</dbReference>
<dbReference type="Proteomes" id="UP000217311">
    <property type="component" value="Chromosome"/>
</dbReference>
<dbReference type="InterPro" id="IPR050903">
    <property type="entry name" value="Bact_Chemotaxis_MeTrfase"/>
</dbReference>
<reference evidence="4" key="1">
    <citation type="submission" date="2017-09" db="EMBL/GenBank/DDBJ databases">
        <title>Genome evolution observed in wild isolates of Caulobacter crescentus.</title>
        <authorList>
            <person name="Ely B."/>
            <person name="Wilson K."/>
            <person name="Scott D."/>
        </authorList>
    </citation>
    <scope>NUCLEOTIDE SEQUENCE [LARGE SCALE GENOMIC DNA]</scope>
    <source>
        <strain evidence="4">CB13b1a</strain>
    </source>
</reference>
<dbReference type="PANTHER" id="PTHR24422">
    <property type="entry name" value="CHEMOTAXIS PROTEIN METHYLTRANSFERASE"/>
    <property type="match status" value="1"/>
</dbReference>
<dbReference type="InterPro" id="IPR029063">
    <property type="entry name" value="SAM-dependent_MTases_sf"/>
</dbReference>
<dbReference type="PROSITE" id="PS50123">
    <property type="entry name" value="CHER"/>
    <property type="match status" value="1"/>
</dbReference>
<dbReference type="GO" id="GO:0008757">
    <property type="term" value="F:S-adenosylmethionine-dependent methyltransferase activity"/>
    <property type="evidence" value="ECO:0007669"/>
    <property type="project" value="InterPro"/>
</dbReference>
<evidence type="ECO:0000313" key="3">
    <source>
        <dbReference type="EMBL" id="ATC31661.1"/>
    </source>
</evidence>
<evidence type="ECO:0000313" key="4">
    <source>
        <dbReference type="Proteomes" id="UP000217311"/>
    </source>
</evidence>
<name>A0A290MVL9_CAUVI</name>
<dbReference type="InterPro" id="IPR022642">
    <property type="entry name" value="CheR_C"/>
</dbReference>